<dbReference type="GO" id="GO:0006629">
    <property type="term" value="P:lipid metabolic process"/>
    <property type="evidence" value="ECO:0007669"/>
    <property type="project" value="InterPro"/>
</dbReference>
<organism evidence="1 2">
    <name type="scientific">Paraglomus occultum</name>
    <dbReference type="NCBI Taxonomy" id="144539"/>
    <lineage>
        <taxon>Eukaryota</taxon>
        <taxon>Fungi</taxon>
        <taxon>Fungi incertae sedis</taxon>
        <taxon>Mucoromycota</taxon>
        <taxon>Glomeromycotina</taxon>
        <taxon>Glomeromycetes</taxon>
        <taxon>Paraglomerales</taxon>
        <taxon>Paraglomeraceae</taxon>
        <taxon>Paraglomus</taxon>
    </lineage>
</organism>
<dbReference type="AlphaFoldDB" id="A0A9N9DR75"/>
<name>A0A9N9DR75_9GLOM</name>
<dbReference type="OrthoDB" id="7984201at2759"/>
<dbReference type="EMBL" id="CAJVPJ010004163">
    <property type="protein sequence ID" value="CAG8649143.1"/>
    <property type="molecule type" value="Genomic_DNA"/>
</dbReference>
<dbReference type="Pfam" id="PF26146">
    <property type="entry name" value="PI-PLC_X"/>
    <property type="match status" value="1"/>
</dbReference>
<feature type="non-terminal residue" evidence="1">
    <location>
        <position position="1"/>
    </location>
</feature>
<gene>
    <name evidence="1" type="ORF">POCULU_LOCUS9853</name>
</gene>
<dbReference type="GO" id="GO:0008081">
    <property type="term" value="F:phosphoric diester hydrolase activity"/>
    <property type="evidence" value="ECO:0007669"/>
    <property type="project" value="InterPro"/>
</dbReference>
<comment type="caution">
    <text evidence="1">The sequence shown here is derived from an EMBL/GenBank/DDBJ whole genome shotgun (WGS) entry which is preliminary data.</text>
</comment>
<proteinExistence type="predicted"/>
<reference evidence="1" key="1">
    <citation type="submission" date="2021-06" db="EMBL/GenBank/DDBJ databases">
        <authorList>
            <person name="Kallberg Y."/>
            <person name="Tangrot J."/>
            <person name="Rosling A."/>
        </authorList>
    </citation>
    <scope>NUCLEOTIDE SEQUENCE</scope>
    <source>
        <strain evidence="1">IA702</strain>
    </source>
</reference>
<protein>
    <submittedName>
        <fullName evidence="1">7402_t:CDS:1</fullName>
    </submittedName>
</protein>
<accession>A0A9N9DR75</accession>
<evidence type="ECO:0000313" key="1">
    <source>
        <dbReference type="EMBL" id="CAG8649143.1"/>
    </source>
</evidence>
<dbReference type="SUPFAM" id="SSF51695">
    <property type="entry name" value="PLC-like phosphodiesterases"/>
    <property type="match status" value="1"/>
</dbReference>
<dbReference type="Proteomes" id="UP000789572">
    <property type="component" value="Unassembled WGS sequence"/>
</dbReference>
<dbReference type="InterPro" id="IPR017946">
    <property type="entry name" value="PLC-like_Pdiesterase_TIM-brl"/>
</dbReference>
<sequence length="118" mass="12878">LLDEFTYLIDTPYDNTDPNAWRCVVDRPPGGSVSSISLININHFLNKMIGTIGLPDPVDAANTNGANLVQHLQQCKTAFGRIANFISVDFSTKGDVFGAVAALNGLPPKRKVKTKRHR</sequence>
<keyword evidence="2" id="KW-1185">Reference proteome</keyword>
<evidence type="ECO:0000313" key="2">
    <source>
        <dbReference type="Proteomes" id="UP000789572"/>
    </source>
</evidence>